<dbReference type="EMBL" id="GG698970">
    <property type="protein sequence ID" value="EEU34105.1"/>
    <property type="molecule type" value="Genomic_DNA"/>
</dbReference>
<dbReference type="HOGENOM" id="CLU_580159_0_0_1"/>
<keyword evidence="3" id="KW-1185">Reference proteome</keyword>
<evidence type="ECO:0000256" key="1">
    <source>
        <dbReference type="SAM" id="MobiDB-lite"/>
    </source>
</evidence>
<feature type="compositionally biased region" description="Polar residues" evidence="1">
    <location>
        <begin position="44"/>
        <end position="54"/>
    </location>
</feature>
<evidence type="ECO:0000313" key="2">
    <source>
        <dbReference type="EMBL" id="EEU34105.1"/>
    </source>
</evidence>
<feature type="compositionally biased region" description="Polar residues" evidence="1">
    <location>
        <begin position="19"/>
        <end position="29"/>
    </location>
</feature>
<dbReference type="VEuPathDB" id="FungiDB:NECHADRAFT_101806"/>
<reference evidence="2 3" key="1">
    <citation type="journal article" date="2009" name="PLoS Genet.">
        <title>The genome of Nectria haematococca: contribution of supernumerary chromosomes to gene expansion.</title>
        <authorList>
            <person name="Coleman J.J."/>
            <person name="Rounsley S.D."/>
            <person name="Rodriguez-Carres M."/>
            <person name="Kuo A."/>
            <person name="Wasmann C.C."/>
            <person name="Grimwood J."/>
            <person name="Schmutz J."/>
            <person name="Taga M."/>
            <person name="White G.J."/>
            <person name="Zhou S."/>
            <person name="Schwartz D.C."/>
            <person name="Freitag M."/>
            <person name="Ma L.J."/>
            <person name="Danchin E.G."/>
            <person name="Henrissat B."/>
            <person name="Coutinho P.M."/>
            <person name="Nelson D.R."/>
            <person name="Straney D."/>
            <person name="Napoli C.A."/>
            <person name="Barker B.M."/>
            <person name="Gribskov M."/>
            <person name="Rep M."/>
            <person name="Kroken S."/>
            <person name="Molnar I."/>
            <person name="Rensing C."/>
            <person name="Kennell J.C."/>
            <person name="Zamora J."/>
            <person name="Farman M.L."/>
            <person name="Selker E.U."/>
            <person name="Salamov A."/>
            <person name="Shapiro H."/>
            <person name="Pangilinan J."/>
            <person name="Lindquist E."/>
            <person name="Lamers C."/>
            <person name="Grigoriev I.V."/>
            <person name="Geiser D.M."/>
            <person name="Covert S.F."/>
            <person name="Temporini E."/>
            <person name="Vanetten H.D."/>
        </authorList>
    </citation>
    <scope>NUCLEOTIDE SEQUENCE [LARGE SCALE GENOMIC DNA]</scope>
    <source>
        <strain evidence="3">ATCC MYA-4622 / CBS 123669 / FGSC 9596 / NRRL 45880 / 77-13-4</strain>
    </source>
</reference>
<feature type="region of interest" description="Disordered" evidence="1">
    <location>
        <begin position="1"/>
        <end position="107"/>
    </location>
</feature>
<gene>
    <name evidence="2" type="ORF">NECHADRAFT_101806</name>
</gene>
<evidence type="ECO:0000313" key="3">
    <source>
        <dbReference type="Proteomes" id="UP000005206"/>
    </source>
</evidence>
<dbReference type="Proteomes" id="UP000005206">
    <property type="component" value="Chromosome 10"/>
</dbReference>
<protein>
    <submittedName>
        <fullName evidence="2">Expressed protein</fullName>
    </submittedName>
</protein>
<accession>C7ZP89</accession>
<dbReference type="PANTHER" id="PTHR38166:SF1">
    <property type="entry name" value="C2H2-TYPE DOMAIN-CONTAINING PROTEIN"/>
    <property type="match status" value="1"/>
</dbReference>
<dbReference type="InParanoid" id="C7ZP89"/>
<name>C7ZP89_FUSV7</name>
<dbReference type="GeneID" id="9677546"/>
<dbReference type="eggNOG" id="ENOG502RFRK">
    <property type="taxonomic scope" value="Eukaryota"/>
</dbReference>
<organism evidence="2 3">
    <name type="scientific">Fusarium vanettenii (strain ATCC MYA-4622 / CBS 123669 / FGSC 9596 / NRRL 45880 / 77-13-4)</name>
    <name type="common">Fusarium solani subsp. pisi</name>
    <dbReference type="NCBI Taxonomy" id="660122"/>
    <lineage>
        <taxon>Eukaryota</taxon>
        <taxon>Fungi</taxon>
        <taxon>Dikarya</taxon>
        <taxon>Ascomycota</taxon>
        <taxon>Pezizomycotina</taxon>
        <taxon>Sordariomycetes</taxon>
        <taxon>Hypocreomycetidae</taxon>
        <taxon>Hypocreales</taxon>
        <taxon>Nectriaceae</taxon>
        <taxon>Fusarium</taxon>
        <taxon>Fusarium solani species complex</taxon>
        <taxon>Fusarium vanettenii</taxon>
    </lineage>
</organism>
<dbReference type="OMA" id="HDKPLYC"/>
<dbReference type="RefSeq" id="XP_003039818.1">
    <property type="nucleotide sequence ID" value="XM_003039772.1"/>
</dbReference>
<proteinExistence type="predicted"/>
<dbReference type="KEGG" id="nhe:NECHADRAFT_101806"/>
<sequence length="471" mass="53735">MARRIMSCRGNGSPGRPQTPKNEPDNQPASAIYQIPYRPVSGPSRESSQTSPPANSAGIKRERSGQPRTPARNQRFQSSDWSSSDDELDSSSSSSASDSDDSSCEGKHGWRGAVPAYVLPQNHRFQDIRPELVQSILDSLERWMKTTRYVSPPDDRLPPRKRLRTSHWQEGEDSDDGFVVVDPPTGYFHLACPLYVANPAKYQDCLLHHDLQSNEDVIRHIWRNHMKPPYCPICSKTFDSLSSRDSHILERKCELRDLQPIDGINFYQKSKLKRRDRVYLGEAKRWRRIYATVFPASDRSPSPYLDKGCGKAVSMARDYWAAKGRRSVSRFLESRKLLGEDDDEEDAHEALCELVLEDVLQEIIRRLFCKEELNWNIVFLFLSTTYVELLHSKSTPGRCDTQSLCASESSEQHQLGGTTHYPIKGRASTITKITTNIKTSQRHISMLIQWDSGNFKESYPLTATVNTRPRE</sequence>
<dbReference type="OrthoDB" id="5241264at2759"/>
<dbReference type="PANTHER" id="PTHR38166">
    <property type="entry name" value="C2H2-TYPE DOMAIN-CONTAINING PROTEIN-RELATED"/>
    <property type="match status" value="1"/>
</dbReference>
<dbReference type="AlphaFoldDB" id="C7ZP89"/>